<feature type="region of interest" description="Disordered" evidence="1">
    <location>
        <begin position="144"/>
        <end position="190"/>
    </location>
</feature>
<gene>
    <name evidence="2" type="ORF">FOL47_009362</name>
</gene>
<dbReference type="Proteomes" id="UP000591131">
    <property type="component" value="Unassembled WGS sequence"/>
</dbReference>
<evidence type="ECO:0000313" key="3">
    <source>
        <dbReference type="Proteomes" id="UP000591131"/>
    </source>
</evidence>
<feature type="compositionally biased region" description="Basic and acidic residues" evidence="1">
    <location>
        <begin position="169"/>
        <end position="181"/>
    </location>
</feature>
<accession>A0A7J6L8P0</accession>
<keyword evidence="3" id="KW-1185">Reference proteome</keyword>
<protein>
    <submittedName>
        <fullName evidence="2">Uncharacterized protein</fullName>
    </submittedName>
</protein>
<dbReference type="EMBL" id="JAAPAO010000649">
    <property type="protein sequence ID" value="KAF4655577.1"/>
    <property type="molecule type" value="Genomic_DNA"/>
</dbReference>
<evidence type="ECO:0000256" key="1">
    <source>
        <dbReference type="SAM" id="MobiDB-lite"/>
    </source>
</evidence>
<reference evidence="2 3" key="1">
    <citation type="submission" date="2020-04" db="EMBL/GenBank/DDBJ databases">
        <title>Perkinsus chesapeaki whole genome sequence.</title>
        <authorList>
            <person name="Bogema D.R."/>
        </authorList>
    </citation>
    <scope>NUCLEOTIDE SEQUENCE [LARGE SCALE GENOMIC DNA]</scope>
    <source>
        <strain evidence="2">ATCC PRA-425</strain>
    </source>
</reference>
<dbReference type="AlphaFoldDB" id="A0A7J6L8P0"/>
<proteinExistence type="predicted"/>
<name>A0A7J6L8P0_PERCH</name>
<organism evidence="2 3">
    <name type="scientific">Perkinsus chesapeaki</name>
    <name type="common">Clam parasite</name>
    <name type="synonym">Perkinsus andrewsi</name>
    <dbReference type="NCBI Taxonomy" id="330153"/>
    <lineage>
        <taxon>Eukaryota</taxon>
        <taxon>Sar</taxon>
        <taxon>Alveolata</taxon>
        <taxon>Perkinsozoa</taxon>
        <taxon>Perkinsea</taxon>
        <taxon>Perkinsida</taxon>
        <taxon>Perkinsidae</taxon>
        <taxon>Perkinsus</taxon>
    </lineage>
</organism>
<sequence>MNSLSGHRGAKNILPVIGFCKGDLTTGMFFISEEACFDFTLPQREGHGEVELQFGKRLEQVLPSLSRALDRPGLVKLGIKNVNDDGSTFVLVGYNGGAENCEMLMVKEDTSSVTPKEMMVTYRDYIDSTILKVFAEYEEREARASSKGGVKRSRGEVIQVDSGDDEIEEPSRKSRRVKEATKTGTTTTTTSAACHCPVKGQTMIQSGLYKGRLQFKNRILGEVEVYLKLEESLTWSALISYTDHRGTVFGSRSGAVKLAPRYDGKKQRFRPSSVPSDGTKALDNILSRMESSLRKAGMHLEKGIFNHENLFITHDDENDSQIVMEFNGGPSAAQTLFRLTLRRGRM</sequence>
<comment type="caution">
    <text evidence="2">The sequence shown here is derived from an EMBL/GenBank/DDBJ whole genome shotgun (WGS) entry which is preliminary data.</text>
</comment>
<evidence type="ECO:0000313" key="2">
    <source>
        <dbReference type="EMBL" id="KAF4655577.1"/>
    </source>
</evidence>